<feature type="transmembrane region" description="Helical" evidence="6">
    <location>
        <begin position="432"/>
        <end position="450"/>
    </location>
</feature>
<evidence type="ECO:0000313" key="7">
    <source>
        <dbReference type="EMBL" id="PSR22580.1"/>
    </source>
</evidence>
<feature type="transmembrane region" description="Helical" evidence="6">
    <location>
        <begin position="247"/>
        <end position="276"/>
    </location>
</feature>
<dbReference type="AlphaFoldDB" id="A0A2T2WK25"/>
<evidence type="ECO:0000256" key="2">
    <source>
        <dbReference type="ARBA" id="ARBA00022475"/>
    </source>
</evidence>
<feature type="transmembrane region" description="Helical" evidence="6">
    <location>
        <begin position="408"/>
        <end position="426"/>
    </location>
</feature>
<keyword evidence="3 6" id="KW-0812">Transmembrane</keyword>
<name>A0A2T2WK25_9FIRM</name>
<dbReference type="GO" id="GO:0022857">
    <property type="term" value="F:transmembrane transporter activity"/>
    <property type="evidence" value="ECO:0007669"/>
    <property type="project" value="InterPro"/>
</dbReference>
<dbReference type="Pfam" id="PF13520">
    <property type="entry name" value="AA_permease_2"/>
    <property type="match status" value="1"/>
</dbReference>
<dbReference type="PANTHER" id="PTHR42770:SF7">
    <property type="entry name" value="MEMBRANE PROTEIN"/>
    <property type="match status" value="1"/>
</dbReference>
<feature type="transmembrane region" description="Helical" evidence="6">
    <location>
        <begin position="378"/>
        <end position="396"/>
    </location>
</feature>
<dbReference type="PIRSF" id="PIRSF006060">
    <property type="entry name" value="AA_transporter"/>
    <property type="match status" value="1"/>
</dbReference>
<evidence type="ECO:0000256" key="5">
    <source>
        <dbReference type="ARBA" id="ARBA00023136"/>
    </source>
</evidence>
<feature type="transmembrane region" description="Helical" evidence="6">
    <location>
        <begin position="207"/>
        <end position="226"/>
    </location>
</feature>
<keyword evidence="2" id="KW-1003">Cell membrane</keyword>
<dbReference type="PANTHER" id="PTHR42770">
    <property type="entry name" value="AMINO ACID TRANSPORTER-RELATED"/>
    <property type="match status" value="1"/>
</dbReference>
<dbReference type="InterPro" id="IPR002293">
    <property type="entry name" value="AA/rel_permease1"/>
</dbReference>
<keyword evidence="4 6" id="KW-1133">Transmembrane helix</keyword>
<dbReference type="Gene3D" id="1.20.1740.10">
    <property type="entry name" value="Amino acid/polyamine transporter I"/>
    <property type="match status" value="1"/>
</dbReference>
<dbReference type="Proteomes" id="UP000242699">
    <property type="component" value="Unassembled WGS sequence"/>
</dbReference>
<comment type="subcellular location">
    <subcellularLocation>
        <location evidence="1">Cell membrane</location>
        <topology evidence="1">Multi-pass membrane protein</topology>
    </subcellularLocation>
</comment>
<feature type="transmembrane region" description="Helical" evidence="6">
    <location>
        <begin position="138"/>
        <end position="155"/>
    </location>
</feature>
<dbReference type="EMBL" id="PXYT01000108">
    <property type="protein sequence ID" value="PSR22580.1"/>
    <property type="molecule type" value="Genomic_DNA"/>
</dbReference>
<feature type="transmembrane region" description="Helical" evidence="6">
    <location>
        <begin position="349"/>
        <end position="372"/>
    </location>
</feature>
<evidence type="ECO:0000256" key="1">
    <source>
        <dbReference type="ARBA" id="ARBA00004651"/>
    </source>
</evidence>
<feature type="transmembrane region" description="Helical" evidence="6">
    <location>
        <begin position="167"/>
        <end position="187"/>
    </location>
</feature>
<dbReference type="GO" id="GO:0005886">
    <property type="term" value="C:plasma membrane"/>
    <property type="evidence" value="ECO:0007669"/>
    <property type="project" value="UniProtKB-SubCell"/>
</dbReference>
<proteinExistence type="predicted"/>
<evidence type="ECO:0000256" key="6">
    <source>
        <dbReference type="SAM" id="Phobius"/>
    </source>
</evidence>
<gene>
    <name evidence="7" type="ORF">C7B43_20670</name>
</gene>
<evidence type="ECO:0000256" key="4">
    <source>
        <dbReference type="ARBA" id="ARBA00022989"/>
    </source>
</evidence>
<feature type="transmembrane region" description="Helical" evidence="6">
    <location>
        <begin position="58"/>
        <end position="81"/>
    </location>
</feature>
<sequence length="474" mass="50744">MDDPEIRSEEILEQAGYRQELSRGLTVLQTIGLALSDITPAASFFVIAAQVFPAAGTGAGWTFLIAGVIALSVAFCMAELGSRYPFAGGLYSIVTRVLGKPLGFLAMVDYVVQAIFLPAAIALGIGGYIQTLIPGVNANIWATILLLLVTLMAVFRVKTNANITGIFLSIELAVMVLVTVIGLVHPLTSLTQLLQPVVYHTTHASPVKFSIILAMIAVALFSYNGYDSAINFSEETDGSARNVGRSVINAASLGVLFQVVPAFAVLLAVGTLPAFYHSSLPIAYYVTHAIGSTWATVVILGVILAVINATLAIVLQFSRVIYSTARDQSWPSPVNRMLTHIHPRFKTPWVAVLVVGLLGVILTFFGSVVAAITFTSVMIIILYALIAISAIVHRIGRFRGDVLPFRMWLWPLPPVLALAGVILALTQQTLSDLLICAVIFAVGLTYYLIWGRRTTGIWGRESAGDIETVASAGN</sequence>
<feature type="transmembrane region" description="Helical" evidence="6">
    <location>
        <begin position="27"/>
        <end position="52"/>
    </location>
</feature>
<evidence type="ECO:0000256" key="3">
    <source>
        <dbReference type="ARBA" id="ARBA00022692"/>
    </source>
</evidence>
<organism evidence="7 8">
    <name type="scientific">Sulfobacillus benefaciens</name>
    <dbReference type="NCBI Taxonomy" id="453960"/>
    <lineage>
        <taxon>Bacteria</taxon>
        <taxon>Bacillati</taxon>
        <taxon>Bacillota</taxon>
        <taxon>Clostridia</taxon>
        <taxon>Eubacteriales</taxon>
        <taxon>Clostridiales Family XVII. Incertae Sedis</taxon>
        <taxon>Sulfobacillus</taxon>
    </lineage>
</organism>
<keyword evidence="5 6" id="KW-0472">Membrane</keyword>
<reference evidence="7 8" key="1">
    <citation type="journal article" date="2014" name="BMC Genomics">
        <title>Comparison of environmental and isolate Sulfobacillus genomes reveals diverse carbon, sulfur, nitrogen, and hydrogen metabolisms.</title>
        <authorList>
            <person name="Justice N.B."/>
            <person name="Norman A."/>
            <person name="Brown C.T."/>
            <person name="Singh A."/>
            <person name="Thomas B.C."/>
            <person name="Banfield J.F."/>
        </authorList>
    </citation>
    <scope>NUCLEOTIDE SEQUENCE [LARGE SCALE GENOMIC DNA]</scope>
    <source>
        <strain evidence="7">AMDSBA1</strain>
    </source>
</reference>
<feature type="transmembrane region" description="Helical" evidence="6">
    <location>
        <begin position="102"/>
        <end position="126"/>
    </location>
</feature>
<protein>
    <submittedName>
        <fullName evidence="7">APC family permease</fullName>
    </submittedName>
</protein>
<dbReference type="InterPro" id="IPR050367">
    <property type="entry name" value="APC_superfamily"/>
</dbReference>
<accession>A0A2T2WK25</accession>
<evidence type="ECO:0000313" key="8">
    <source>
        <dbReference type="Proteomes" id="UP000242699"/>
    </source>
</evidence>
<comment type="caution">
    <text evidence="7">The sequence shown here is derived from an EMBL/GenBank/DDBJ whole genome shotgun (WGS) entry which is preliminary data.</text>
</comment>
<feature type="transmembrane region" description="Helical" evidence="6">
    <location>
        <begin position="282"/>
        <end position="315"/>
    </location>
</feature>